<proteinExistence type="predicted"/>
<dbReference type="Proteomes" id="UP001432027">
    <property type="component" value="Unassembled WGS sequence"/>
</dbReference>
<accession>A0AAV5SPH7</accession>
<feature type="region of interest" description="Disordered" evidence="1">
    <location>
        <begin position="46"/>
        <end position="119"/>
    </location>
</feature>
<evidence type="ECO:0000256" key="1">
    <source>
        <dbReference type="SAM" id="MobiDB-lite"/>
    </source>
</evidence>
<sequence length="155" mass="16833">IQLASESHSTFASLHANRLHQSLTYRTPSSHSNHGLLPSCLHECCPRTSSERSATPEDRRSSGDPRGHRIQGRQGDEGSQGERRTLSGSQQSWSGAGSRSDDVGPSGNAAQVVHRRQGRSTEVHAIPYHGAVLHDHGARCGSHRLRHGVREQGRA</sequence>
<dbReference type="EMBL" id="BTSX01000002">
    <property type="protein sequence ID" value="GMS85038.1"/>
    <property type="molecule type" value="Genomic_DNA"/>
</dbReference>
<protein>
    <submittedName>
        <fullName evidence="2">Uncharacterized protein</fullName>
    </submittedName>
</protein>
<feature type="compositionally biased region" description="Basic and acidic residues" evidence="1">
    <location>
        <begin position="54"/>
        <end position="67"/>
    </location>
</feature>
<evidence type="ECO:0000313" key="3">
    <source>
        <dbReference type="Proteomes" id="UP001432027"/>
    </source>
</evidence>
<name>A0AAV5SPH7_9BILA</name>
<feature type="compositionally biased region" description="Basic and acidic residues" evidence="1">
    <location>
        <begin position="74"/>
        <end position="85"/>
    </location>
</feature>
<comment type="caution">
    <text evidence="2">The sequence shown here is derived from an EMBL/GenBank/DDBJ whole genome shotgun (WGS) entry which is preliminary data.</text>
</comment>
<dbReference type="AlphaFoldDB" id="A0AAV5SPH7"/>
<gene>
    <name evidence="2" type="ORF">PENTCL1PPCAC_7213</name>
</gene>
<feature type="non-terminal residue" evidence="2">
    <location>
        <position position="1"/>
    </location>
</feature>
<feature type="compositionally biased region" description="Low complexity" evidence="1">
    <location>
        <begin position="87"/>
        <end position="98"/>
    </location>
</feature>
<evidence type="ECO:0000313" key="2">
    <source>
        <dbReference type="EMBL" id="GMS85038.1"/>
    </source>
</evidence>
<reference evidence="2" key="1">
    <citation type="submission" date="2023-10" db="EMBL/GenBank/DDBJ databases">
        <title>Genome assembly of Pristionchus species.</title>
        <authorList>
            <person name="Yoshida K."/>
            <person name="Sommer R.J."/>
        </authorList>
    </citation>
    <scope>NUCLEOTIDE SEQUENCE</scope>
    <source>
        <strain evidence="2">RS0144</strain>
    </source>
</reference>
<keyword evidence="3" id="KW-1185">Reference proteome</keyword>
<organism evidence="2 3">
    <name type="scientific">Pristionchus entomophagus</name>
    <dbReference type="NCBI Taxonomy" id="358040"/>
    <lineage>
        <taxon>Eukaryota</taxon>
        <taxon>Metazoa</taxon>
        <taxon>Ecdysozoa</taxon>
        <taxon>Nematoda</taxon>
        <taxon>Chromadorea</taxon>
        <taxon>Rhabditida</taxon>
        <taxon>Rhabditina</taxon>
        <taxon>Diplogasteromorpha</taxon>
        <taxon>Diplogasteroidea</taxon>
        <taxon>Neodiplogasteridae</taxon>
        <taxon>Pristionchus</taxon>
    </lineage>
</organism>